<comment type="catalytic activity">
    <reaction evidence="2 13">
        <text>7,8-dihydroneopterin = 6-hydroxymethyl-7,8-dihydropterin + glycolaldehyde</text>
        <dbReference type="Rhea" id="RHEA:10540"/>
        <dbReference type="ChEBI" id="CHEBI:17001"/>
        <dbReference type="ChEBI" id="CHEBI:17071"/>
        <dbReference type="ChEBI" id="CHEBI:44841"/>
        <dbReference type="EC" id="4.1.2.25"/>
    </reaction>
</comment>
<dbReference type="OrthoDB" id="9808041at2"/>
<dbReference type="GO" id="GO:0046656">
    <property type="term" value="P:folic acid biosynthetic process"/>
    <property type="evidence" value="ECO:0007669"/>
    <property type="project" value="UniProtKB-UniRule"/>
</dbReference>
<comment type="pathway">
    <text evidence="4">Cofactor biosynthesis; tetrahydrofolate biosynthesis; 2-amino-4-hydroxy-6-hydroxymethyl-7,8-dihydropteridine diphosphate from 7,8-dihydroneopterin triphosphate: step 4/4.</text>
</comment>
<evidence type="ECO:0000259" key="14">
    <source>
        <dbReference type="PROSITE" id="PS00794"/>
    </source>
</evidence>
<comment type="function">
    <text evidence="13">Catalyzes the conversion of 7,8-dihydroneopterin to 6-hydroxymethyl-7,8-dihydropterin.</text>
</comment>
<organism evidence="15 16">
    <name type="scientific">Clostridium magnum DSM 2767</name>
    <dbReference type="NCBI Taxonomy" id="1121326"/>
    <lineage>
        <taxon>Bacteria</taxon>
        <taxon>Bacillati</taxon>
        <taxon>Bacillota</taxon>
        <taxon>Clostridia</taxon>
        <taxon>Eubacteriales</taxon>
        <taxon>Clostridiaceae</taxon>
        <taxon>Clostridium</taxon>
    </lineage>
</organism>
<dbReference type="CDD" id="cd00534">
    <property type="entry name" value="DHNA_DHNTPE"/>
    <property type="match status" value="1"/>
</dbReference>
<dbReference type="SUPFAM" id="SSF55083">
    <property type="entry name" value="6-hydroxymethyl-7,8-dihydropterin pyrophosphokinase, HPPK"/>
    <property type="match status" value="1"/>
</dbReference>
<dbReference type="UniPathway" id="UPA00077">
    <property type="reaction ID" value="UER00154"/>
</dbReference>
<evidence type="ECO:0000313" key="15">
    <source>
        <dbReference type="EMBL" id="KZL89792.1"/>
    </source>
</evidence>
<dbReference type="RefSeq" id="WP_066628052.1">
    <property type="nucleotide sequence ID" value="NZ_FQXL01000090.1"/>
</dbReference>
<comment type="similarity">
    <text evidence="6">In the N-terminal section; belongs to the DHNA family.</text>
</comment>
<dbReference type="AlphaFoldDB" id="A0A161YHQ2"/>
<proteinExistence type="inferred from homology"/>
<keyword evidence="16" id="KW-1185">Reference proteome</keyword>
<comment type="catalytic activity">
    <reaction evidence="1">
        <text>6-hydroxymethyl-7,8-dihydropterin + ATP = (7,8-dihydropterin-6-yl)methyl diphosphate + AMP + H(+)</text>
        <dbReference type="Rhea" id="RHEA:11412"/>
        <dbReference type="ChEBI" id="CHEBI:15378"/>
        <dbReference type="ChEBI" id="CHEBI:30616"/>
        <dbReference type="ChEBI" id="CHEBI:44841"/>
        <dbReference type="ChEBI" id="CHEBI:72950"/>
        <dbReference type="ChEBI" id="CHEBI:456215"/>
        <dbReference type="EC" id="2.7.6.3"/>
    </reaction>
</comment>
<evidence type="ECO:0000256" key="12">
    <source>
        <dbReference type="ARBA" id="ARBA00023239"/>
    </source>
</evidence>
<dbReference type="EMBL" id="LWAE01000007">
    <property type="protein sequence ID" value="KZL89792.1"/>
    <property type="molecule type" value="Genomic_DNA"/>
</dbReference>
<dbReference type="InterPro" id="IPR035907">
    <property type="entry name" value="Hppk_sf"/>
</dbReference>
<dbReference type="Gene3D" id="3.30.1130.10">
    <property type="match status" value="1"/>
</dbReference>
<evidence type="ECO:0000256" key="5">
    <source>
        <dbReference type="ARBA" id="ARBA00005708"/>
    </source>
</evidence>
<keyword evidence="12 13" id="KW-0456">Lyase</keyword>
<dbReference type="InterPro" id="IPR000550">
    <property type="entry name" value="Hppk"/>
</dbReference>
<evidence type="ECO:0000256" key="8">
    <source>
        <dbReference type="ARBA" id="ARBA00022741"/>
    </source>
</evidence>
<dbReference type="GO" id="GO:0046654">
    <property type="term" value="P:tetrahydrofolate biosynthetic process"/>
    <property type="evidence" value="ECO:0007669"/>
    <property type="project" value="UniProtKB-UniRule"/>
</dbReference>
<comment type="similarity">
    <text evidence="5 13">Belongs to the DHNA family.</text>
</comment>
<keyword evidence="8" id="KW-0547">Nucleotide-binding</keyword>
<dbReference type="InterPro" id="IPR043133">
    <property type="entry name" value="GTP-CH-I_C/QueF"/>
</dbReference>
<evidence type="ECO:0000256" key="11">
    <source>
        <dbReference type="ARBA" id="ARBA00022909"/>
    </source>
</evidence>
<comment type="caution">
    <text evidence="15">The sequence shown here is derived from an EMBL/GenBank/DDBJ whole genome shotgun (WGS) entry which is preliminary data.</text>
</comment>
<sequence length="275" mass="32096">MDKIYIKDLEIYGFHGVNQQEKDMGQRFLVSLELFLSLQDAGESDDLDKTVSYAQVCIDIEEEFKKEKYDLIEKAAEKLAEFVLINYELVDRVKIKIKKPWAPIGKPLDHVSVEIDRKWHTAYIAIGSNMGDKEKNLNSAIELINNPDFNRVIKVSNFYETKPVGYLEQEEFLNGALEIKTLLSPKRLMRFLLEKEEELKRERIIKWGPRTIDLDILLYDNLITSEEEIIIPHPRMHERLFVLIPLLDIAPYVIHPILNKRVIELANMNSEDGEL</sequence>
<dbReference type="EC" id="2.7.6.3" evidence="13"/>
<comment type="pathway">
    <text evidence="3 13">Cofactor biosynthesis; tetrahydrofolate biosynthesis; 2-amino-4-hydroxy-6-hydroxymethyl-7,8-dihydropteridine diphosphate from 7,8-dihydroneopterin triphosphate: step 3/4.</text>
</comment>
<keyword evidence="10" id="KW-0067">ATP-binding</keyword>
<evidence type="ECO:0000256" key="3">
    <source>
        <dbReference type="ARBA" id="ARBA00005013"/>
    </source>
</evidence>
<dbReference type="PANTHER" id="PTHR43071">
    <property type="entry name" value="2-AMINO-4-HYDROXY-6-HYDROXYMETHYLDIHYDROPTERIDINE PYROPHOSPHOKINASE"/>
    <property type="match status" value="1"/>
</dbReference>
<evidence type="ECO:0000256" key="10">
    <source>
        <dbReference type="ARBA" id="ARBA00022840"/>
    </source>
</evidence>
<dbReference type="PANTHER" id="PTHR43071:SF1">
    <property type="entry name" value="2-AMINO-4-HYDROXY-6-HYDROXYMETHYLDIHYDROPTERIDINE PYROPHOSPHOKINASE"/>
    <property type="match status" value="1"/>
</dbReference>
<dbReference type="FunFam" id="3.30.1130.10:FF:000003">
    <property type="entry name" value="7,8-dihydroneopterin aldolase"/>
    <property type="match status" value="1"/>
</dbReference>
<dbReference type="EC" id="4.1.2.25" evidence="13"/>
<evidence type="ECO:0000256" key="13">
    <source>
        <dbReference type="RuleBase" id="RU362079"/>
    </source>
</evidence>
<accession>A0A161YHQ2</accession>
<evidence type="ECO:0000256" key="9">
    <source>
        <dbReference type="ARBA" id="ARBA00022777"/>
    </source>
</evidence>
<dbReference type="GO" id="GO:0004150">
    <property type="term" value="F:dihydroneopterin aldolase activity"/>
    <property type="evidence" value="ECO:0007669"/>
    <property type="project" value="UniProtKB-UniRule"/>
</dbReference>
<keyword evidence="7" id="KW-0808">Transferase</keyword>
<dbReference type="Gene3D" id="3.30.70.560">
    <property type="entry name" value="7,8-Dihydro-6-hydroxymethylpterin-pyrophosphokinase HPPK"/>
    <property type="match status" value="1"/>
</dbReference>
<dbReference type="NCBIfam" id="TIGR00525">
    <property type="entry name" value="folB"/>
    <property type="match status" value="1"/>
</dbReference>
<dbReference type="GO" id="GO:0005524">
    <property type="term" value="F:ATP binding"/>
    <property type="evidence" value="ECO:0007669"/>
    <property type="project" value="UniProtKB-KW"/>
</dbReference>
<dbReference type="InterPro" id="IPR006157">
    <property type="entry name" value="FolB_dom"/>
</dbReference>
<dbReference type="GO" id="GO:0003848">
    <property type="term" value="F:2-amino-4-hydroxy-6-hydroxymethyldihydropteridine diphosphokinase activity"/>
    <property type="evidence" value="ECO:0007669"/>
    <property type="project" value="UniProtKB-EC"/>
</dbReference>
<dbReference type="NCBIfam" id="TIGR01498">
    <property type="entry name" value="folK"/>
    <property type="match status" value="1"/>
</dbReference>
<keyword evidence="11 13" id="KW-0289">Folate biosynthesis</keyword>
<reference evidence="15 16" key="1">
    <citation type="submission" date="2016-04" db="EMBL/GenBank/DDBJ databases">
        <title>Genome sequence of Clostridium magnum DSM 2767.</title>
        <authorList>
            <person name="Poehlein A."/>
            <person name="Uhlig R."/>
            <person name="Fischer R."/>
            <person name="Bahl H."/>
            <person name="Daniel R."/>
        </authorList>
    </citation>
    <scope>NUCLEOTIDE SEQUENCE [LARGE SCALE GENOMIC DNA]</scope>
    <source>
        <strain evidence="15 16">DSM 2767</strain>
    </source>
</reference>
<dbReference type="Pfam" id="PF01288">
    <property type="entry name" value="HPPK"/>
    <property type="match status" value="1"/>
</dbReference>
<dbReference type="PROSITE" id="PS00794">
    <property type="entry name" value="HPPK"/>
    <property type="match status" value="1"/>
</dbReference>
<protein>
    <recommendedName>
        <fullName evidence="13">Bifunctional folate synthesis protein</fullName>
    </recommendedName>
    <domain>
        <recommendedName>
            <fullName evidence="13">Dihydroneopterin aldolase</fullName>
            <shortName evidence="13">DHNA</shortName>
            <ecNumber evidence="13">4.1.2.25</ecNumber>
        </recommendedName>
        <alternativeName>
            <fullName evidence="13">7,8-dihydroneopterin aldolase</fullName>
        </alternativeName>
    </domain>
    <domain>
        <recommendedName>
            <fullName evidence="13">2-amino-4-hydroxy-6-hydroxymethyldihydropteridine pyrophosphokinase</fullName>
            <ecNumber evidence="13">2.7.6.3</ecNumber>
        </recommendedName>
        <alternativeName>
            <fullName evidence="13">6-hydroxymethyl-7,8-dihydropterin pyrophosphokinase</fullName>
            <shortName evidence="13">PPPK</shortName>
        </alternativeName>
        <alternativeName>
            <fullName evidence="13">7,8-dihydro-6-hydroxymethylpterin pyrophosphokinase</fullName>
            <shortName evidence="13">HPPK</shortName>
        </alternativeName>
    </domain>
</protein>
<dbReference type="InterPro" id="IPR006156">
    <property type="entry name" value="Dihydroneopterin_aldolase"/>
</dbReference>
<gene>
    <name evidence="15" type="primary">sulD</name>
    <name evidence="15" type="ORF">CLMAG_47970</name>
</gene>
<evidence type="ECO:0000256" key="2">
    <source>
        <dbReference type="ARBA" id="ARBA00001353"/>
    </source>
</evidence>
<feature type="domain" description="7,8-dihydro-6-hydroxymethylpterin-pyrophosphokinase" evidence="14">
    <location>
        <begin position="206"/>
        <end position="217"/>
    </location>
</feature>
<evidence type="ECO:0000256" key="6">
    <source>
        <dbReference type="ARBA" id="ARBA00009640"/>
    </source>
</evidence>
<dbReference type="SUPFAM" id="SSF55620">
    <property type="entry name" value="Tetrahydrobiopterin biosynthesis enzymes-like"/>
    <property type="match status" value="1"/>
</dbReference>
<dbReference type="GO" id="GO:0016301">
    <property type="term" value="F:kinase activity"/>
    <property type="evidence" value="ECO:0007669"/>
    <property type="project" value="UniProtKB-KW"/>
</dbReference>
<dbReference type="PATRIC" id="fig|1121326.3.peg.4860"/>
<evidence type="ECO:0000313" key="16">
    <source>
        <dbReference type="Proteomes" id="UP000076603"/>
    </source>
</evidence>
<dbReference type="Proteomes" id="UP000076603">
    <property type="component" value="Unassembled WGS sequence"/>
</dbReference>
<evidence type="ECO:0000256" key="4">
    <source>
        <dbReference type="ARBA" id="ARBA00005051"/>
    </source>
</evidence>
<evidence type="ECO:0000256" key="7">
    <source>
        <dbReference type="ARBA" id="ARBA00022679"/>
    </source>
</evidence>
<dbReference type="SMART" id="SM00905">
    <property type="entry name" value="FolB"/>
    <property type="match status" value="1"/>
</dbReference>
<evidence type="ECO:0000256" key="1">
    <source>
        <dbReference type="ARBA" id="ARBA00000198"/>
    </source>
</evidence>
<dbReference type="STRING" id="1121326.CLMAG_47970"/>
<keyword evidence="9" id="KW-0418">Kinase</keyword>
<dbReference type="CDD" id="cd00483">
    <property type="entry name" value="HPPK"/>
    <property type="match status" value="1"/>
</dbReference>
<dbReference type="NCBIfam" id="TIGR00526">
    <property type="entry name" value="folB_dom"/>
    <property type="match status" value="1"/>
</dbReference>
<dbReference type="Pfam" id="PF02152">
    <property type="entry name" value="FolB"/>
    <property type="match status" value="1"/>
</dbReference>
<name>A0A161YHQ2_9CLOT</name>